<feature type="transmembrane region" description="Helical" evidence="1">
    <location>
        <begin position="16"/>
        <end position="35"/>
    </location>
</feature>
<keyword evidence="1" id="KW-0472">Membrane</keyword>
<dbReference type="EMBL" id="CP134501">
    <property type="protein sequence ID" value="WNF33597.1"/>
    <property type="molecule type" value="Genomic_DNA"/>
</dbReference>
<sequence length="142" mass="16646">MKKYRYSKWMVCSKNFVPLILMVGLFGYGIYGYLIDEHNELYKLLIVVMPFLILSSVIGLQFPSSITVTKEGILFEGFGRQHKYDWSEVKNEMKIKKYDFAGQIYIRIGNPRIFGGRYWISYKMDGYSELLSELINRGARVL</sequence>
<keyword evidence="1" id="KW-1133">Transmembrane helix</keyword>
<evidence type="ECO:0000313" key="2">
    <source>
        <dbReference type="EMBL" id="WNF33597.1"/>
    </source>
</evidence>
<gene>
    <name evidence="2" type="ORF">RI196_02580</name>
</gene>
<protein>
    <recommendedName>
        <fullName evidence="4">PH (Pleckstrin Homology) domain-containing protein</fullName>
    </recommendedName>
</protein>
<name>A0ABY9WBS5_9BACI</name>
<dbReference type="Proteomes" id="UP001303701">
    <property type="component" value="Chromosome"/>
</dbReference>
<organism evidence="2 3">
    <name type="scientific">Aeribacillus composti</name>
    <dbReference type="NCBI Taxonomy" id="1868734"/>
    <lineage>
        <taxon>Bacteria</taxon>
        <taxon>Bacillati</taxon>
        <taxon>Bacillota</taxon>
        <taxon>Bacilli</taxon>
        <taxon>Bacillales</taxon>
        <taxon>Bacillaceae</taxon>
        <taxon>Aeribacillus</taxon>
    </lineage>
</organism>
<feature type="transmembrane region" description="Helical" evidence="1">
    <location>
        <begin position="41"/>
        <end position="60"/>
    </location>
</feature>
<dbReference type="GeneID" id="301124826"/>
<proteinExistence type="predicted"/>
<evidence type="ECO:0000313" key="3">
    <source>
        <dbReference type="Proteomes" id="UP001303701"/>
    </source>
</evidence>
<dbReference type="RefSeq" id="WP_133309084.1">
    <property type="nucleotide sequence ID" value="NZ_CP134501.1"/>
</dbReference>
<keyword evidence="1" id="KW-0812">Transmembrane</keyword>
<keyword evidence="3" id="KW-1185">Reference proteome</keyword>
<evidence type="ECO:0008006" key="4">
    <source>
        <dbReference type="Google" id="ProtNLM"/>
    </source>
</evidence>
<evidence type="ECO:0000256" key="1">
    <source>
        <dbReference type="SAM" id="Phobius"/>
    </source>
</evidence>
<accession>A0ABY9WBS5</accession>
<reference evidence="2 3" key="1">
    <citation type="submission" date="2023-09" db="EMBL/GenBank/DDBJ databases">
        <title>Different Types of Thermotolerant Ring-Cleaving Dioxygenases derived from Aeribacillus composti HB-1 applied for multiple aromatic hydrocarbons removal.</title>
        <authorList>
            <person name="Cao L."/>
            <person name="Li M."/>
            <person name="Ma T."/>
        </authorList>
    </citation>
    <scope>NUCLEOTIDE SEQUENCE [LARGE SCALE GENOMIC DNA]</scope>
    <source>
        <strain evidence="2 3">HB-1</strain>
    </source>
</reference>